<keyword evidence="8" id="KW-1185">Reference proteome</keyword>
<dbReference type="OrthoDB" id="9793421at2"/>
<dbReference type="InterPro" id="IPR000673">
    <property type="entry name" value="Sig_transdc_resp-reg_Me-estase"/>
</dbReference>
<organism evidence="7 8">
    <name type="scientific">Pectinatus cerevisiiphilus</name>
    <dbReference type="NCBI Taxonomy" id="86956"/>
    <lineage>
        <taxon>Bacteria</taxon>
        <taxon>Bacillati</taxon>
        <taxon>Bacillota</taxon>
        <taxon>Negativicutes</taxon>
        <taxon>Selenomonadales</taxon>
        <taxon>Selenomonadaceae</taxon>
        <taxon>Pectinatus</taxon>
    </lineage>
</organism>
<dbReference type="Gene3D" id="3.40.50.180">
    <property type="entry name" value="Methylesterase CheB, C-terminal domain"/>
    <property type="match status" value="1"/>
</dbReference>
<dbReference type="PANTHER" id="PTHR42872">
    <property type="entry name" value="PROTEIN-GLUTAMATE METHYLESTERASE/PROTEIN-GLUTAMINE GLUTAMINASE"/>
    <property type="match status" value="1"/>
</dbReference>
<dbReference type="InterPro" id="IPR035909">
    <property type="entry name" value="CheB_C"/>
</dbReference>
<dbReference type="EMBL" id="SMAA01000003">
    <property type="protein sequence ID" value="TCS80965.1"/>
    <property type="molecule type" value="Genomic_DNA"/>
</dbReference>
<reference evidence="7 8" key="1">
    <citation type="submission" date="2019-03" db="EMBL/GenBank/DDBJ databases">
        <title>Genomic Encyclopedia of Type Strains, Phase IV (KMG-IV): sequencing the most valuable type-strain genomes for metagenomic binning, comparative biology and taxonomic classification.</title>
        <authorList>
            <person name="Goeker M."/>
        </authorList>
    </citation>
    <scope>NUCLEOTIDE SEQUENCE [LARGE SCALE GENOMIC DNA]</scope>
    <source>
        <strain evidence="7 8">DSM 20467</strain>
    </source>
</reference>
<accession>A0A4R3KCZ0</accession>
<dbReference type="EC" id="3.1.1.61" evidence="3"/>
<dbReference type="NCBIfam" id="NF001965">
    <property type="entry name" value="PRK00742.1"/>
    <property type="match status" value="1"/>
</dbReference>
<evidence type="ECO:0000313" key="7">
    <source>
        <dbReference type="EMBL" id="TCS80965.1"/>
    </source>
</evidence>
<feature type="active site" evidence="5">
    <location>
        <position position="248"/>
    </location>
</feature>
<evidence type="ECO:0000256" key="4">
    <source>
        <dbReference type="ARBA" id="ARBA00048267"/>
    </source>
</evidence>
<evidence type="ECO:0000256" key="5">
    <source>
        <dbReference type="PROSITE-ProRule" id="PRU00050"/>
    </source>
</evidence>
<dbReference type="InterPro" id="IPR008248">
    <property type="entry name" value="CheB-like"/>
</dbReference>
<evidence type="ECO:0000256" key="2">
    <source>
        <dbReference type="ARBA" id="ARBA00022801"/>
    </source>
</evidence>
<proteinExistence type="predicted"/>
<dbReference type="CDD" id="cd16432">
    <property type="entry name" value="CheB_Rec"/>
    <property type="match status" value="1"/>
</dbReference>
<feature type="active site" evidence="5">
    <location>
        <position position="153"/>
    </location>
</feature>
<dbReference type="GO" id="GO:0006935">
    <property type="term" value="P:chemotaxis"/>
    <property type="evidence" value="ECO:0007669"/>
    <property type="project" value="UniProtKB-UniRule"/>
</dbReference>
<dbReference type="PROSITE" id="PS50122">
    <property type="entry name" value="CHEB"/>
    <property type="match status" value="1"/>
</dbReference>
<evidence type="ECO:0000256" key="3">
    <source>
        <dbReference type="ARBA" id="ARBA00039140"/>
    </source>
</evidence>
<dbReference type="GO" id="GO:0000156">
    <property type="term" value="F:phosphorelay response regulator activity"/>
    <property type="evidence" value="ECO:0007669"/>
    <property type="project" value="InterPro"/>
</dbReference>
<dbReference type="SUPFAM" id="SSF52738">
    <property type="entry name" value="Methylesterase CheB, C-terminal domain"/>
    <property type="match status" value="1"/>
</dbReference>
<keyword evidence="2 5" id="KW-0378">Hydrolase</keyword>
<name>A0A4R3KCZ0_9FIRM</name>
<dbReference type="Pfam" id="PF01339">
    <property type="entry name" value="CheB_methylest"/>
    <property type="match status" value="1"/>
</dbReference>
<sequence>MIKTVFKLKLDCLIFAANIPLMNNLQTLKTITRSTPLSVVMISSLMKAGAEGIIKVLGLGTVDFINKIREGIGYIDTISNEIINRDYAATVDLKTTKQYIDNNQLYLPKKISPLTSSHKLVAIGTSTGGPKALQQVITKLPADLPCGVVIVQHMPPGFTKSLAERLNQLSAVTVKEAENGDYIKPAHVYIAPGDYHMLVRREALGEVISLNQNPPIGNHRPSVNALFESVVPFGKSLVAVILTGMGNDGAEGMQHIKRANGYIIAEDKSTSVVYGMPKAVVDLGIADEVLPVDRIASAIVNAVKRN</sequence>
<evidence type="ECO:0000256" key="1">
    <source>
        <dbReference type="ARBA" id="ARBA00022500"/>
    </source>
</evidence>
<dbReference type="Proteomes" id="UP000295188">
    <property type="component" value="Unassembled WGS sequence"/>
</dbReference>
<gene>
    <name evidence="7" type="ORF">EDC37_103135</name>
</gene>
<comment type="caution">
    <text evidence="7">The sequence shown here is derived from an EMBL/GenBank/DDBJ whole genome shotgun (WGS) entry which is preliminary data.</text>
</comment>
<evidence type="ECO:0000313" key="8">
    <source>
        <dbReference type="Proteomes" id="UP000295188"/>
    </source>
</evidence>
<feature type="active site" evidence="5">
    <location>
        <position position="126"/>
    </location>
</feature>
<feature type="domain" description="CheB-type methylesterase" evidence="6">
    <location>
        <begin position="113"/>
        <end position="306"/>
    </location>
</feature>
<protein>
    <recommendedName>
        <fullName evidence="3">protein-glutamate methylesterase</fullName>
        <ecNumber evidence="3">3.1.1.61</ecNumber>
    </recommendedName>
</protein>
<keyword evidence="1 5" id="KW-0145">Chemotaxis</keyword>
<evidence type="ECO:0000259" key="6">
    <source>
        <dbReference type="PROSITE" id="PS50122"/>
    </source>
</evidence>
<comment type="catalytic activity">
    <reaction evidence="4">
        <text>[protein]-L-glutamate 5-O-methyl ester + H2O = L-glutamyl-[protein] + methanol + H(+)</text>
        <dbReference type="Rhea" id="RHEA:23236"/>
        <dbReference type="Rhea" id="RHEA-COMP:10208"/>
        <dbReference type="Rhea" id="RHEA-COMP:10311"/>
        <dbReference type="ChEBI" id="CHEBI:15377"/>
        <dbReference type="ChEBI" id="CHEBI:15378"/>
        <dbReference type="ChEBI" id="CHEBI:17790"/>
        <dbReference type="ChEBI" id="CHEBI:29973"/>
        <dbReference type="ChEBI" id="CHEBI:82795"/>
        <dbReference type="EC" id="3.1.1.61"/>
    </reaction>
</comment>
<dbReference type="PIRSF" id="PIRSF000876">
    <property type="entry name" value="RR_chemtxs_CheB"/>
    <property type="match status" value="1"/>
</dbReference>
<dbReference type="GO" id="GO:0005737">
    <property type="term" value="C:cytoplasm"/>
    <property type="evidence" value="ECO:0007669"/>
    <property type="project" value="InterPro"/>
</dbReference>
<dbReference type="GO" id="GO:0008984">
    <property type="term" value="F:protein-glutamate methylesterase activity"/>
    <property type="evidence" value="ECO:0007669"/>
    <property type="project" value="UniProtKB-EC"/>
</dbReference>
<dbReference type="PANTHER" id="PTHR42872:SF6">
    <property type="entry name" value="PROTEIN-GLUTAMATE METHYLESTERASE_PROTEIN-GLUTAMINE GLUTAMINASE"/>
    <property type="match status" value="1"/>
</dbReference>
<dbReference type="AlphaFoldDB" id="A0A4R3KCZ0"/>